<reference evidence="2" key="1">
    <citation type="submission" date="2023-03" db="EMBL/GenBank/DDBJ databases">
        <title>Massive genome expansion in bonnet fungi (Mycena s.s.) driven by repeated elements and novel gene families across ecological guilds.</title>
        <authorList>
            <consortium name="Lawrence Berkeley National Laboratory"/>
            <person name="Harder C.B."/>
            <person name="Miyauchi S."/>
            <person name="Viragh M."/>
            <person name="Kuo A."/>
            <person name="Thoen E."/>
            <person name="Andreopoulos B."/>
            <person name="Lu D."/>
            <person name="Skrede I."/>
            <person name="Drula E."/>
            <person name="Henrissat B."/>
            <person name="Morin E."/>
            <person name="Kohler A."/>
            <person name="Barry K."/>
            <person name="LaButti K."/>
            <person name="Morin E."/>
            <person name="Salamov A."/>
            <person name="Lipzen A."/>
            <person name="Mereny Z."/>
            <person name="Hegedus B."/>
            <person name="Baldrian P."/>
            <person name="Stursova M."/>
            <person name="Weitz H."/>
            <person name="Taylor A."/>
            <person name="Grigoriev I.V."/>
            <person name="Nagy L.G."/>
            <person name="Martin F."/>
            <person name="Kauserud H."/>
        </authorList>
    </citation>
    <scope>NUCLEOTIDE SEQUENCE</scope>
    <source>
        <strain evidence="2">9144</strain>
    </source>
</reference>
<dbReference type="Proteomes" id="UP001219525">
    <property type="component" value="Unassembled WGS sequence"/>
</dbReference>
<evidence type="ECO:0000313" key="2">
    <source>
        <dbReference type="EMBL" id="KAJ7197431.1"/>
    </source>
</evidence>
<proteinExistence type="predicted"/>
<accession>A0AAD6V1Q3</accession>
<keyword evidence="3" id="KW-1185">Reference proteome</keyword>
<protein>
    <submittedName>
        <fullName evidence="2">Uncharacterized protein</fullName>
    </submittedName>
</protein>
<gene>
    <name evidence="2" type="ORF">GGX14DRAFT_574212</name>
</gene>
<evidence type="ECO:0000313" key="3">
    <source>
        <dbReference type="Proteomes" id="UP001219525"/>
    </source>
</evidence>
<evidence type="ECO:0000256" key="1">
    <source>
        <dbReference type="SAM" id="MobiDB-lite"/>
    </source>
</evidence>
<dbReference type="AlphaFoldDB" id="A0AAD6V1Q3"/>
<comment type="caution">
    <text evidence="2">The sequence shown here is derived from an EMBL/GenBank/DDBJ whole genome shotgun (WGS) entry which is preliminary data.</text>
</comment>
<name>A0AAD6V1Q3_9AGAR</name>
<sequence>MSSQPHFASGSLPSPLAAPPLVVPCPPFGTLEHSGPPLAVPTACSTAPAVRPAARHPTAACYRPVNSTSTAPHPTRPACKTCCLVPTARCRLPTARSTAPCCAPSDRRPRPAAPLTRPPLSDRKTRRRLPTAHRPPPEDDAALAQDALLLAAAPVLAEFLGVVQYLPRACPVHRAGRHARARQPGPVGVCRAEPGCVPGLYGRSVRRGAGMEDFQFMCTMAFGKKPLTALARPPAPQALRAHLPFPPIFALRQLSQRTWTHRTSPRILPASPLLLASNIIGLGLCAATDTPTSCAADKCCRSGVFIAAPQLFMHVCTHLLPPSPSIVICCLPNLLTWIPCIQISTPCSNPSALSLPCLKPSSDTPALCIVDTNSNSLRGQPPARLLRTRRRPRPHDAPQLRRLLEPARAAYARPPAAQGRTPRTARVYVRPESRQRAPPAADVPEHLLGLSSRARSGPPTRWQHGFSIKWSNPVTDIPHKYGTILPRVICSN</sequence>
<feature type="region of interest" description="Disordered" evidence="1">
    <location>
        <begin position="96"/>
        <end position="139"/>
    </location>
</feature>
<organism evidence="2 3">
    <name type="scientific">Mycena pura</name>
    <dbReference type="NCBI Taxonomy" id="153505"/>
    <lineage>
        <taxon>Eukaryota</taxon>
        <taxon>Fungi</taxon>
        <taxon>Dikarya</taxon>
        <taxon>Basidiomycota</taxon>
        <taxon>Agaricomycotina</taxon>
        <taxon>Agaricomycetes</taxon>
        <taxon>Agaricomycetidae</taxon>
        <taxon>Agaricales</taxon>
        <taxon>Marasmiineae</taxon>
        <taxon>Mycenaceae</taxon>
        <taxon>Mycena</taxon>
    </lineage>
</organism>
<dbReference type="EMBL" id="JARJCW010000078">
    <property type="protein sequence ID" value="KAJ7197431.1"/>
    <property type="molecule type" value="Genomic_DNA"/>
</dbReference>